<dbReference type="PANTHER" id="PTHR43400">
    <property type="entry name" value="FUMARATE REDUCTASE"/>
    <property type="match status" value="1"/>
</dbReference>
<comment type="caution">
    <text evidence="6">The sequence shown here is derived from an EMBL/GenBank/DDBJ whole genome shotgun (WGS) entry which is preliminary data.</text>
</comment>
<dbReference type="InterPro" id="IPR027477">
    <property type="entry name" value="Succ_DH/fumarate_Rdtase_cat_sf"/>
</dbReference>
<dbReference type="InterPro" id="IPR036188">
    <property type="entry name" value="FAD/NAD-bd_sf"/>
</dbReference>
<accession>A0ABN2MWL3</accession>
<dbReference type="InterPro" id="IPR003953">
    <property type="entry name" value="FAD-dep_OxRdtase_2_FAD-bd"/>
</dbReference>
<dbReference type="Gene3D" id="3.90.700.10">
    <property type="entry name" value="Succinate dehydrogenase/fumarate reductase flavoprotein, catalytic domain"/>
    <property type="match status" value="1"/>
</dbReference>
<sequence>MPDGSTSRWDDVVDVIVVGSGGGALTAALLARHGGAEVLVVEKDRYIGGTTAVSGGDMWVPNNHHIADRDSREDAIAYLHRLSDGRESDPSLVEVYVDTAPEAILYLEEHTGYRSEPHLQLDDYYSVIGDRIPGVRPFPRSLSAKPYPAAAELGEELANKINRGPWVPPAEVSFPELRRGGISPEELETRQREGWRAKGGGLIAPLLKALVDLGVEVRTECPAVELVRDGSAVVGVVVEQDGRRTALGARKGVVLACGGFEWNADMVKAFIGYEVKPMTPWSNTGDGHLMAMEAGAKLGSMTTFFSYGVVYEPFEKGRDGNPLPQMIMGLGAGSIIVNQQGERFMHGGYTYNDFSHPFNTFDQRDPGFPNKPPAWIVFGAKHFEQGLLGAKPGIELTLTGPAGEEPPEWVQTAPSIAELAVKIGIDPEVLGATVDRYNEFAEKGEDPDFGDPLQTHVLTGPDTVNIEPVLGPVYGAIQQWPGTIGTNGGLRIDADARVLGNRVPIIDGLYAAGNTSASVLGATYPGGGGCIGPSVTMGYRAGRHVASVPAREIG</sequence>
<dbReference type="SUPFAM" id="SSF51905">
    <property type="entry name" value="FAD/NAD(P)-binding domain"/>
    <property type="match status" value="1"/>
</dbReference>
<dbReference type="PANTHER" id="PTHR43400:SF10">
    <property type="entry name" value="3-OXOSTEROID 1-DEHYDROGENASE"/>
    <property type="match status" value="1"/>
</dbReference>
<gene>
    <name evidence="6" type="ORF">GCM10009836_16570</name>
</gene>
<organism evidence="6 7">
    <name type="scientific">Pseudonocardia ailaonensis</name>
    <dbReference type="NCBI Taxonomy" id="367279"/>
    <lineage>
        <taxon>Bacteria</taxon>
        <taxon>Bacillati</taxon>
        <taxon>Actinomycetota</taxon>
        <taxon>Actinomycetes</taxon>
        <taxon>Pseudonocardiales</taxon>
        <taxon>Pseudonocardiaceae</taxon>
        <taxon>Pseudonocardia</taxon>
    </lineage>
</organism>
<keyword evidence="7" id="KW-1185">Reference proteome</keyword>
<proteinExistence type="predicted"/>
<evidence type="ECO:0000256" key="3">
    <source>
        <dbReference type="ARBA" id="ARBA00022827"/>
    </source>
</evidence>
<dbReference type="RefSeq" id="WP_344414130.1">
    <property type="nucleotide sequence ID" value="NZ_BAAAQK010000004.1"/>
</dbReference>
<keyword evidence="2" id="KW-0285">Flavoprotein</keyword>
<feature type="domain" description="FAD-dependent oxidoreductase 2 FAD-binding" evidence="5">
    <location>
        <begin position="14"/>
        <end position="530"/>
    </location>
</feature>
<dbReference type="PRINTS" id="PR00411">
    <property type="entry name" value="PNDRDTASEI"/>
</dbReference>
<dbReference type="InterPro" id="IPR050315">
    <property type="entry name" value="FAD-oxidoreductase_2"/>
</dbReference>
<evidence type="ECO:0000256" key="1">
    <source>
        <dbReference type="ARBA" id="ARBA00001974"/>
    </source>
</evidence>
<dbReference type="SUPFAM" id="SSF56425">
    <property type="entry name" value="Succinate dehydrogenase/fumarate reductase flavoprotein, catalytic domain"/>
    <property type="match status" value="1"/>
</dbReference>
<evidence type="ECO:0000259" key="5">
    <source>
        <dbReference type="Pfam" id="PF00890"/>
    </source>
</evidence>
<evidence type="ECO:0000313" key="6">
    <source>
        <dbReference type="EMBL" id="GAA1838311.1"/>
    </source>
</evidence>
<dbReference type="EMBL" id="BAAAQK010000004">
    <property type="protein sequence ID" value="GAA1838311.1"/>
    <property type="molecule type" value="Genomic_DNA"/>
</dbReference>
<evidence type="ECO:0000313" key="7">
    <source>
        <dbReference type="Proteomes" id="UP001500449"/>
    </source>
</evidence>
<evidence type="ECO:0000256" key="2">
    <source>
        <dbReference type="ARBA" id="ARBA00022630"/>
    </source>
</evidence>
<dbReference type="Gene3D" id="3.50.50.60">
    <property type="entry name" value="FAD/NAD(P)-binding domain"/>
    <property type="match status" value="1"/>
</dbReference>
<comment type="cofactor">
    <cofactor evidence="1">
        <name>FAD</name>
        <dbReference type="ChEBI" id="CHEBI:57692"/>
    </cofactor>
</comment>
<keyword evidence="4" id="KW-0560">Oxidoreductase</keyword>
<dbReference type="Proteomes" id="UP001500449">
    <property type="component" value="Unassembled WGS sequence"/>
</dbReference>
<evidence type="ECO:0000256" key="4">
    <source>
        <dbReference type="ARBA" id="ARBA00023002"/>
    </source>
</evidence>
<name>A0ABN2MWL3_9PSEU</name>
<dbReference type="Pfam" id="PF00890">
    <property type="entry name" value="FAD_binding_2"/>
    <property type="match status" value="1"/>
</dbReference>
<reference evidence="6 7" key="1">
    <citation type="journal article" date="2019" name="Int. J. Syst. Evol. Microbiol.">
        <title>The Global Catalogue of Microorganisms (GCM) 10K type strain sequencing project: providing services to taxonomists for standard genome sequencing and annotation.</title>
        <authorList>
            <consortium name="The Broad Institute Genomics Platform"/>
            <consortium name="The Broad Institute Genome Sequencing Center for Infectious Disease"/>
            <person name="Wu L."/>
            <person name="Ma J."/>
        </authorList>
    </citation>
    <scope>NUCLEOTIDE SEQUENCE [LARGE SCALE GENOMIC DNA]</scope>
    <source>
        <strain evidence="6 7">JCM 16009</strain>
    </source>
</reference>
<protein>
    <submittedName>
        <fullName evidence="6">FAD-dependent oxidoreductase</fullName>
    </submittedName>
</protein>
<keyword evidence="3" id="KW-0274">FAD</keyword>